<evidence type="ECO:0000256" key="1">
    <source>
        <dbReference type="ARBA" id="ARBA00022553"/>
    </source>
</evidence>
<dbReference type="OrthoDB" id="9766127at2"/>
<keyword evidence="1 4" id="KW-0597">Phosphoprotein</keyword>
<evidence type="ECO:0000256" key="2">
    <source>
        <dbReference type="ARBA" id="ARBA00022723"/>
    </source>
</evidence>
<dbReference type="Gene3D" id="3.40.720.10">
    <property type="entry name" value="Alkaline Phosphatase, subunit A"/>
    <property type="match status" value="1"/>
</dbReference>
<keyword evidence="2" id="KW-0479">Metal-binding</keyword>
<dbReference type="eggNOG" id="COG1524">
    <property type="taxonomic scope" value="Bacteria"/>
</dbReference>
<protein>
    <submittedName>
        <fullName evidence="7">Type I phosphodiesterase/nucleotide pyrophosphatase</fullName>
    </submittedName>
</protein>
<dbReference type="InterPro" id="IPR002591">
    <property type="entry name" value="Phosphodiest/P_Trfase"/>
</dbReference>
<dbReference type="RefSeq" id="WP_013599123.1">
    <property type="nucleotide sequence ID" value="NC_015144.1"/>
</dbReference>
<evidence type="ECO:0000256" key="4">
    <source>
        <dbReference type="PIRSR" id="PIRSR031924-50"/>
    </source>
</evidence>
<evidence type="ECO:0000313" key="7">
    <source>
        <dbReference type="EMBL" id="ADX68735.1"/>
    </source>
</evidence>
<dbReference type="AlphaFoldDB" id="F0P1T8"/>
<feature type="binding site" evidence="5">
    <location>
        <begin position="159"/>
        <end position="161"/>
    </location>
    <ligand>
        <name>substrate</name>
    </ligand>
</feature>
<dbReference type="GO" id="GO:0004035">
    <property type="term" value="F:alkaline phosphatase activity"/>
    <property type="evidence" value="ECO:0007669"/>
    <property type="project" value="InterPro"/>
</dbReference>
<feature type="binding site" evidence="5">
    <location>
        <position position="98"/>
    </location>
    <ligand>
        <name>substrate</name>
    </ligand>
</feature>
<reference evidence="7 8" key="1">
    <citation type="journal article" date="2011" name="Stand. Genomic Sci.">
        <title>Complete genome sequence of Weeksella virosa type strain (9751).</title>
        <authorList>
            <person name="Lang E."/>
            <person name="Teshima H."/>
            <person name="Lucas S."/>
            <person name="Lapidus A."/>
            <person name="Hammon N."/>
            <person name="Deshpande S."/>
            <person name="Nolan M."/>
            <person name="Cheng J.F."/>
            <person name="Pitluck S."/>
            <person name="Liolios K."/>
            <person name="Pagani I."/>
            <person name="Mikhailova N."/>
            <person name="Ivanova N."/>
            <person name="Mavromatis K."/>
            <person name="Pati A."/>
            <person name="Tapia R."/>
            <person name="Han C."/>
            <person name="Goodwin L."/>
            <person name="Chen A."/>
            <person name="Palaniappan K."/>
            <person name="Land M."/>
            <person name="Hauser L."/>
            <person name="Chang Y.J."/>
            <person name="Jeffries C.D."/>
            <person name="Brambilla E.M."/>
            <person name="Kopitz M."/>
            <person name="Rohde M."/>
            <person name="Goker M."/>
            <person name="Tindall B.J."/>
            <person name="Detter J.C."/>
            <person name="Woyke T."/>
            <person name="Bristow J."/>
            <person name="Eisen J.A."/>
            <person name="Markowitz V."/>
            <person name="Hugenholtz P."/>
            <person name="Klenk H.P."/>
            <person name="Kyrpides N.C."/>
        </authorList>
    </citation>
    <scope>NUCLEOTIDE SEQUENCE [LARGE SCALE GENOMIC DNA]</scope>
    <source>
        <strain evidence="8">ATCC 43766 / DSM 16922 / JCM 21250 / NBRC 16016 / NCTC 11634 / CL345/78</strain>
    </source>
</reference>
<name>F0P1T8_WEEVC</name>
<dbReference type="InterPro" id="IPR026263">
    <property type="entry name" value="Alkaline_phosphatase_prok"/>
</dbReference>
<feature type="active site" description="Phosphothreonine intermediate" evidence="4">
    <location>
        <position position="77"/>
    </location>
</feature>
<evidence type="ECO:0000313" key="8">
    <source>
        <dbReference type="Proteomes" id="UP000008641"/>
    </source>
</evidence>
<dbReference type="Pfam" id="PF01663">
    <property type="entry name" value="Phosphodiest"/>
    <property type="match status" value="1"/>
</dbReference>
<dbReference type="GO" id="GO:0046872">
    <property type="term" value="F:metal ion binding"/>
    <property type="evidence" value="ECO:0007669"/>
    <property type="project" value="UniProtKB-KW"/>
</dbReference>
<feature type="chain" id="PRO_5003257901" evidence="6">
    <location>
        <begin position="22"/>
        <end position="547"/>
    </location>
</feature>
<dbReference type="InterPro" id="IPR017850">
    <property type="entry name" value="Alkaline_phosphatase_core_sf"/>
</dbReference>
<dbReference type="CDD" id="cd16016">
    <property type="entry name" value="AP-SPAP"/>
    <property type="match status" value="1"/>
</dbReference>
<keyword evidence="8" id="KW-1185">Reference proteome</keyword>
<dbReference type="Gene3D" id="3.30.1360.150">
    <property type="match status" value="1"/>
</dbReference>
<dbReference type="EMBL" id="CP002455">
    <property type="protein sequence ID" value="ADX68735.1"/>
    <property type="molecule type" value="Genomic_DNA"/>
</dbReference>
<dbReference type="Proteomes" id="UP000008641">
    <property type="component" value="Chromosome"/>
</dbReference>
<dbReference type="NCBIfam" id="NF042991">
    <property type="entry name" value="alk_phos_PafA"/>
    <property type="match status" value="1"/>
</dbReference>
<dbReference type="PANTHER" id="PTHR10151">
    <property type="entry name" value="ECTONUCLEOTIDE PYROPHOSPHATASE/PHOSPHODIESTERASE"/>
    <property type="match status" value="1"/>
</dbReference>
<reference evidence="8" key="2">
    <citation type="journal article" date="2011" name="Stand. Genomic Sci.">
        <title>Complete genome sequence of Weeksella virosa type strain (9751T).</title>
        <authorList>
            <person name="Lang E."/>
            <person name="Teshima H."/>
            <person name="Lucas S."/>
            <person name="Lapidus A."/>
            <person name="Hammon N."/>
            <person name="Deshpande S."/>
            <person name="Nolan M."/>
            <person name="Cheng J."/>
            <person name="Pitluck S."/>
            <person name="Liolios K."/>
            <person name="Pagani I."/>
            <person name="Mikhailova N."/>
            <person name="Ivanova N."/>
            <person name="Mavromatis K."/>
            <person name="Pati A."/>
            <person name="Tapia R."/>
            <person name="Han C."/>
            <person name="Goodwin L."/>
            <person name="Chen A."/>
            <person name="Palaniappan K."/>
            <person name="Land M."/>
            <person name="Hauser L."/>
            <person name="Chang Y."/>
            <person name="Jeffries C."/>
            <person name="Brambilla E."/>
            <person name="Kopitz M."/>
            <person name="Rohde M."/>
            <person name="Goker M."/>
            <person name="Tindall B."/>
            <person name="Detter J."/>
            <person name="Woyke T."/>
            <person name="Bristow J."/>
            <person name="Eisen J."/>
            <person name="Markowitz V."/>
            <person name="Hugenholtz P."/>
            <person name="Klenk H."/>
            <person name="Kyrpides N."/>
        </authorList>
    </citation>
    <scope>NUCLEOTIDE SEQUENCE [LARGE SCALE GENOMIC DNA]</scope>
    <source>
        <strain evidence="8">ATCC 43766 / DSM 16922 / JCM 21250 / NBRC 16016 / NCTC 11634 / CL345/78</strain>
    </source>
</reference>
<accession>F0P1T8</accession>
<dbReference type="PANTHER" id="PTHR10151:SF120">
    <property type="entry name" value="BIS(5'-ADENOSYL)-TRIPHOSPHATASE"/>
    <property type="match status" value="1"/>
</dbReference>
<dbReference type="PIRSF" id="PIRSF031924">
    <property type="entry name" value="Pi-irrepressible_AP"/>
    <property type="match status" value="1"/>
</dbReference>
<dbReference type="STRING" id="865938.Weevi_2061"/>
<feature type="signal peptide" evidence="6">
    <location>
        <begin position="1"/>
        <end position="21"/>
    </location>
</feature>
<gene>
    <name evidence="7" type="ordered locus">Weevi_2061</name>
</gene>
<keyword evidence="3 6" id="KW-0732">Signal</keyword>
<evidence type="ECO:0000256" key="3">
    <source>
        <dbReference type="ARBA" id="ARBA00022729"/>
    </source>
</evidence>
<dbReference type="SUPFAM" id="SSF53649">
    <property type="entry name" value="Alkaline phosphatase-like"/>
    <property type="match status" value="1"/>
</dbReference>
<proteinExistence type="predicted"/>
<dbReference type="HOGENOM" id="CLU_034095_0_0_10"/>
<evidence type="ECO:0000256" key="6">
    <source>
        <dbReference type="SAM" id="SignalP"/>
    </source>
</evidence>
<sequence length="547" mass="61811">MKFQKLFLGFIFAFATQFTQAQEVNRPKLVVGIVVDQMRWDYLYRFQDRYSPGGFKRLLNEGFTYENTYIDYIPTYTAIGHSSIYTGSVPAIHGIAGNDFIIQATGESMYCTQDDSVESVGTTNKNGKMSPRNLLASTVTDQLKLATNFRSKVYGISIKDRGGILPAGHFGDAAYWLDGETGKWISSTFYMKTLPKWINQLNDSKFADKYLKEWNTLYPKNTYVNTDQEGYEYKGLFKGEKKADFPKNLAQLKKENGYDLIKVTPYGNTITAELAQALIENEKLGQNKPGITDFLAISFSATDYIGHHYSINTTEIEDTYLRLDQDLAKFFTFLDQKVGKGEYLVFLTADHGAAHNPKYITDHKGNGGYFQSKETRDQLNTALEQEFGVSNLVRSLTNYQAHLNYPIIESNKIDEIKLKDAIVRELQKHPVISFAVDVERIGMYSVPSLLKERIVNGYHNKRSGAVQYILNPQWYSGKQNSPGTTHGSWNSYDSHIPFVMMGWGVKHGKSYKTVNMTDIAPTLSSLLKIEAPNGSIGQAQTESFSEQ</sequence>
<organism evidence="7 8">
    <name type="scientific">Weeksella virosa (strain ATCC 43766 / DSM 16922 / JCM 21250 / CCUG 30538 / CDC 9751 / IAM 14551 / NBRC 16016 / NCTC 11634 / CL345/78)</name>
    <dbReference type="NCBI Taxonomy" id="865938"/>
    <lineage>
        <taxon>Bacteria</taxon>
        <taxon>Pseudomonadati</taxon>
        <taxon>Bacteroidota</taxon>
        <taxon>Flavobacteriia</taxon>
        <taxon>Flavobacteriales</taxon>
        <taxon>Weeksellaceae</taxon>
        <taxon>Weeksella</taxon>
    </lineage>
</organism>
<dbReference type="KEGG" id="wvi:Weevi_2061"/>
<evidence type="ECO:0000256" key="5">
    <source>
        <dbReference type="PIRSR" id="PIRSR031924-51"/>
    </source>
</evidence>